<feature type="compositionally biased region" description="Basic and acidic residues" evidence="1">
    <location>
        <begin position="259"/>
        <end position="269"/>
    </location>
</feature>
<dbReference type="AlphaFoldDB" id="A0A9W9MW11"/>
<reference evidence="2" key="1">
    <citation type="submission" date="2022-11" db="EMBL/GenBank/DDBJ databases">
        <authorList>
            <person name="Petersen C."/>
        </authorList>
    </citation>
    <scope>NUCLEOTIDE SEQUENCE</scope>
    <source>
        <strain evidence="2">IBT 20477</strain>
    </source>
</reference>
<comment type="caution">
    <text evidence="2">The sequence shown here is derived from an EMBL/GenBank/DDBJ whole genome shotgun (WGS) entry which is preliminary data.</text>
</comment>
<evidence type="ECO:0000256" key="1">
    <source>
        <dbReference type="SAM" id="MobiDB-lite"/>
    </source>
</evidence>
<reference evidence="2" key="2">
    <citation type="journal article" date="2023" name="IMA Fungus">
        <title>Comparative genomic study of the Penicillium genus elucidates a diverse pangenome and 15 lateral gene transfer events.</title>
        <authorList>
            <person name="Petersen C."/>
            <person name="Sorensen T."/>
            <person name="Nielsen M.R."/>
            <person name="Sondergaard T.E."/>
            <person name="Sorensen J.L."/>
            <person name="Fitzpatrick D.A."/>
            <person name="Frisvad J.C."/>
            <person name="Nielsen K.L."/>
        </authorList>
    </citation>
    <scope>NUCLEOTIDE SEQUENCE</scope>
    <source>
        <strain evidence="2">IBT 20477</strain>
    </source>
</reference>
<gene>
    <name evidence="2" type="ORF">N7449_002949</name>
</gene>
<feature type="region of interest" description="Disordered" evidence="1">
    <location>
        <begin position="246"/>
        <end position="270"/>
    </location>
</feature>
<protein>
    <submittedName>
        <fullName evidence="2">Uncharacterized protein</fullName>
    </submittedName>
</protein>
<feature type="compositionally biased region" description="Polar residues" evidence="1">
    <location>
        <begin position="246"/>
        <end position="258"/>
    </location>
</feature>
<feature type="region of interest" description="Disordered" evidence="1">
    <location>
        <begin position="91"/>
        <end position="155"/>
    </location>
</feature>
<feature type="compositionally biased region" description="Basic residues" evidence="1">
    <location>
        <begin position="93"/>
        <end position="111"/>
    </location>
</feature>
<keyword evidence="3" id="KW-1185">Reference proteome</keyword>
<dbReference type="EMBL" id="JAPQKQ010000002">
    <property type="protein sequence ID" value="KAJ5208570.1"/>
    <property type="molecule type" value="Genomic_DNA"/>
</dbReference>
<accession>A0A9W9MW11</accession>
<dbReference type="Proteomes" id="UP001150942">
    <property type="component" value="Unassembled WGS sequence"/>
</dbReference>
<organism evidence="2 3">
    <name type="scientific">Penicillium cf. viridicatum</name>
    <dbReference type="NCBI Taxonomy" id="2972119"/>
    <lineage>
        <taxon>Eukaryota</taxon>
        <taxon>Fungi</taxon>
        <taxon>Dikarya</taxon>
        <taxon>Ascomycota</taxon>
        <taxon>Pezizomycotina</taxon>
        <taxon>Eurotiomycetes</taxon>
        <taxon>Eurotiomycetidae</taxon>
        <taxon>Eurotiales</taxon>
        <taxon>Aspergillaceae</taxon>
        <taxon>Penicillium</taxon>
    </lineage>
</organism>
<evidence type="ECO:0000313" key="2">
    <source>
        <dbReference type="EMBL" id="KAJ5208570.1"/>
    </source>
</evidence>
<evidence type="ECO:0000313" key="3">
    <source>
        <dbReference type="Proteomes" id="UP001150942"/>
    </source>
</evidence>
<proteinExistence type="predicted"/>
<name>A0A9W9MW11_9EURO</name>
<dbReference type="OrthoDB" id="4359067at2759"/>
<feature type="compositionally biased region" description="Polar residues" evidence="1">
    <location>
        <begin position="130"/>
        <end position="141"/>
    </location>
</feature>
<sequence length="386" mass="42233">MAARTLDRMRKAQSLLRECHDWLVENNEMLLAVEMCQIEGSLALLFEKRCFETSPCPGLQQEDLPRLVSTEYSMPDKFALNAEIMSPKAPFNGHRRRIRRGSYNGHRRAHPANRGGTEASTGRAGGGQNVRAQTTPSTSKGIVNKPTFPVANPKPPQARAAVIGVSPPRGVLLDFNDDVEFVQLPPRVVANMETAQTADLETKGNERLLEWFAACSSDQPAPGVEVRLDGDDKSFYQTIAHTAHTHTSQTYQPVNGTNENEKCDSKNCEETPVSTTIEGVTEGMLIDLDDDLAVIPPAGTDAGTDSAIHPEEKDVLAAGLDSGVEHNHQPEDLEDDEIVSQGNAAKILGRDFTALFVSSDDDSQTARRPIDLKAIFEKYSEVVICR</sequence>